<dbReference type="PANTHER" id="PTHR46082">
    <property type="entry name" value="ATP/GTP-BINDING PROTEIN-RELATED"/>
    <property type="match status" value="1"/>
</dbReference>
<dbReference type="Pfam" id="PF00931">
    <property type="entry name" value="NB-ARC"/>
    <property type="match status" value="1"/>
</dbReference>
<organism evidence="4 5">
    <name type="scientific">Saccharothrix xinjiangensis</name>
    <dbReference type="NCBI Taxonomy" id="204798"/>
    <lineage>
        <taxon>Bacteria</taxon>
        <taxon>Bacillati</taxon>
        <taxon>Actinomycetota</taxon>
        <taxon>Actinomycetes</taxon>
        <taxon>Pseudonocardiales</taxon>
        <taxon>Pseudonocardiaceae</taxon>
        <taxon>Saccharothrix</taxon>
    </lineage>
</organism>
<evidence type="ECO:0000313" key="4">
    <source>
        <dbReference type="EMBL" id="MFC5059539.1"/>
    </source>
</evidence>
<sequence length="1316" mass="143848">MVPSVRARAHLSPREAVTVRALDEGADDRAAAGPGAPGWAADRLRDALAPLAGRAHELVVAVDDGPAMAIWASAVDDFVEGLRGSGVFEAVTACAFGPGDTGRPALRDPDAGHVLEPAGRRLVLVLTDLVDRGWRSGRAWATLGELGAGHSVAVAGPLSWSMARRTGLDLHRVRLKAPEPGAPNTAQEWEPQVDVPGLYDDLGHVVPIFLTGFGLPGLRRWAGLTAATGWTTSGAALVAVGRDLAAVEPDLAAAEPATGGGPPTAAQLVAAYRASASRSVAALAVHFAAAPLEVALLARIQERLRPDAGPAAVAEFLGGPLVAQPPRDSYTDRRRATFDFVVAGVREELLAHGRRSETERVARLVREYLHEHESEMTGTALPAVGELPRTEGPTIPAPRHVVGVDQAVRRALSGIHLPYSSRLDPVSAVNVDQGKKDGARVSRPDGHDHARVRAGADGDRRNAGGENVTSTVDREERSETLVAPVFGGLPPRNPNFTGRADLLQELERRLVRGSTAAVLPEALHGMGGVGKSQLAIEYAYRNRTKFDVIWWIPAERAVKIVDSLVELGQRLDLNVGTEANVAVQQVLDALRSGGHPKVPANWLLIFDNADSPDAVQQYLPTGGTGRILVTSRNSQWLSVARPLEVDVFRRAESVQLLRRRDPDLTEEDAGRLAEALGDLPLAVAQAAAWRVETGMPAAEYLELLAEKQLELLDVTTTLDYPKSVAAMWDLSLSELKRKNPSALRLLQMCAFLAPEPINRTMFTYNSRNIVGVPPELSRVLRDRLRLSEAIRDIHRFALVRVDHRANSIELHRLVQAVLISQMTDDERATMRHAAHQMLAANDPESPGESDNWRKYADLNAHLAASNAYECEAEPVRSLINNQVQFLYRWGEHDRSLELSERIYRIWLERLGEVHHDTLRMGRWYGFMLWVQSRYAEAAPLNSALLERHRGAFGEEHEETIAAISAVAADRRAEGDFPGALELSRRNYELCVRYLGDDEPMTLNEAHNLGVSLRLAGDYRSAHELDTDTWDRKVQMYGQEHEMALMTQVSLVLDRRELGDYQDARVEHEEIVRVYERQGELRPLDPRMLRAVRHLAATRRKAGDHEGAMEAADTAFEGLRMRYGLDHADTLAAALARSITMRYLGRHGKAAQLAQDILIRYAKTLGPEHPHTLSAAVNVAVLRRLAGDARGARELDESTLAGFRARLGPDHPSSVLTALNLASDLHRAGDARGAFELDTEVLDRATAVFGADHPTTLACRSNLAQDLRALGRDAEADVLHEGTAQALRDRLGERHPLVIRLGDPVARADFDIDPMPL</sequence>
<evidence type="ECO:0000256" key="1">
    <source>
        <dbReference type="SAM" id="MobiDB-lite"/>
    </source>
</evidence>
<dbReference type="InterPro" id="IPR027417">
    <property type="entry name" value="P-loop_NTPase"/>
</dbReference>
<comment type="caution">
    <text evidence="4">The sequence shown here is derived from an EMBL/GenBank/DDBJ whole genome shotgun (WGS) entry which is preliminary data.</text>
</comment>
<dbReference type="InterPro" id="IPR056681">
    <property type="entry name" value="DUF7779"/>
</dbReference>
<dbReference type="EMBL" id="JBHSJB010000042">
    <property type="protein sequence ID" value="MFC5059539.1"/>
    <property type="molecule type" value="Genomic_DNA"/>
</dbReference>
<dbReference type="InterPro" id="IPR053137">
    <property type="entry name" value="NLR-like"/>
</dbReference>
<dbReference type="InterPro" id="IPR011990">
    <property type="entry name" value="TPR-like_helical_dom_sf"/>
</dbReference>
<reference evidence="5" key="1">
    <citation type="journal article" date="2019" name="Int. J. Syst. Evol. Microbiol.">
        <title>The Global Catalogue of Microorganisms (GCM) 10K type strain sequencing project: providing services to taxonomists for standard genome sequencing and annotation.</title>
        <authorList>
            <consortium name="The Broad Institute Genomics Platform"/>
            <consortium name="The Broad Institute Genome Sequencing Center for Infectious Disease"/>
            <person name="Wu L."/>
            <person name="Ma J."/>
        </authorList>
    </citation>
    <scope>NUCLEOTIDE SEQUENCE [LARGE SCALE GENOMIC DNA]</scope>
    <source>
        <strain evidence="5">KCTC 12848</strain>
    </source>
</reference>
<dbReference type="Pfam" id="PF13424">
    <property type="entry name" value="TPR_12"/>
    <property type="match status" value="2"/>
</dbReference>
<dbReference type="SUPFAM" id="SSF52540">
    <property type="entry name" value="P-loop containing nucleoside triphosphate hydrolases"/>
    <property type="match status" value="1"/>
</dbReference>
<feature type="compositionally biased region" description="Basic and acidic residues" evidence="1">
    <location>
        <begin position="433"/>
        <end position="463"/>
    </location>
</feature>
<evidence type="ECO:0000259" key="3">
    <source>
        <dbReference type="Pfam" id="PF25000"/>
    </source>
</evidence>
<accession>A0ABV9YAZ5</accession>
<gene>
    <name evidence="4" type="primary">fxsT</name>
    <name evidence="4" type="ORF">ACFPFM_37980</name>
</gene>
<dbReference type="InterPro" id="IPR002182">
    <property type="entry name" value="NB-ARC"/>
</dbReference>
<dbReference type="PANTHER" id="PTHR46082:SF6">
    <property type="entry name" value="AAA+ ATPASE DOMAIN-CONTAINING PROTEIN-RELATED"/>
    <property type="match status" value="1"/>
</dbReference>
<evidence type="ECO:0000313" key="5">
    <source>
        <dbReference type="Proteomes" id="UP001595833"/>
    </source>
</evidence>
<dbReference type="Gene3D" id="1.25.40.10">
    <property type="entry name" value="Tetratricopeptide repeat domain"/>
    <property type="match status" value="3"/>
</dbReference>
<dbReference type="Gene3D" id="3.40.50.300">
    <property type="entry name" value="P-loop containing nucleotide triphosphate hydrolases"/>
    <property type="match status" value="1"/>
</dbReference>
<dbReference type="SUPFAM" id="SSF48452">
    <property type="entry name" value="TPR-like"/>
    <property type="match status" value="3"/>
</dbReference>
<feature type="domain" description="DUF7779" evidence="3">
    <location>
        <begin position="735"/>
        <end position="826"/>
    </location>
</feature>
<dbReference type="NCBIfam" id="NF040586">
    <property type="entry name" value="FxSxx_TPR"/>
    <property type="match status" value="1"/>
</dbReference>
<feature type="domain" description="NB-ARC" evidence="2">
    <location>
        <begin position="503"/>
        <end position="657"/>
    </location>
</feature>
<dbReference type="RefSeq" id="WP_344035541.1">
    <property type="nucleotide sequence ID" value="NZ_BAAAKE010000003.1"/>
</dbReference>
<name>A0ABV9YAZ5_9PSEU</name>
<dbReference type="Proteomes" id="UP001595833">
    <property type="component" value="Unassembled WGS sequence"/>
</dbReference>
<evidence type="ECO:0000259" key="2">
    <source>
        <dbReference type="Pfam" id="PF00931"/>
    </source>
</evidence>
<dbReference type="Pfam" id="PF13374">
    <property type="entry name" value="TPR_10"/>
    <property type="match status" value="2"/>
</dbReference>
<protein>
    <submittedName>
        <fullName evidence="4">FxSxx-COOH system tetratricopeptide repeat protein</fullName>
    </submittedName>
</protein>
<proteinExistence type="predicted"/>
<dbReference type="Pfam" id="PF25000">
    <property type="entry name" value="DUF7779"/>
    <property type="match status" value="1"/>
</dbReference>
<keyword evidence="5" id="KW-1185">Reference proteome</keyword>
<feature type="region of interest" description="Disordered" evidence="1">
    <location>
        <begin position="432"/>
        <end position="475"/>
    </location>
</feature>